<dbReference type="AlphaFoldDB" id="A0A2H0RD13"/>
<reference evidence="2 3" key="1">
    <citation type="submission" date="2017-09" db="EMBL/GenBank/DDBJ databases">
        <title>Depth-based differentiation of microbial function through sediment-hosted aquifers and enrichment of novel symbionts in the deep terrestrial subsurface.</title>
        <authorList>
            <person name="Probst A.J."/>
            <person name="Ladd B."/>
            <person name="Jarett J.K."/>
            <person name="Geller-Mcgrath D.E."/>
            <person name="Sieber C.M."/>
            <person name="Emerson J.B."/>
            <person name="Anantharaman K."/>
            <person name="Thomas B.C."/>
            <person name="Malmstrom R."/>
            <person name="Stieglmeier M."/>
            <person name="Klingl A."/>
            <person name="Woyke T."/>
            <person name="Ryan C.M."/>
            <person name="Banfield J.F."/>
        </authorList>
    </citation>
    <scope>NUCLEOTIDE SEQUENCE [LARGE SCALE GENOMIC DNA]</scope>
    <source>
        <strain evidence="2">CG10_big_fil_rev_8_21_14_0_10_31_9</strain>
    </source>
</reference>
<keyword evidence="1" id="KW-0812">Transmembrane</keyword>
<evidence type="ECO:0000313" key="3">
    <source>
        <dbReference type="Proteomes" id="UP000231602"/>
    </source>
</evidence>
<dbReference type="Proteomes" id="UP000231602">
    <property type="component" value="Unassembled WGS sequence"/>
</dbReference>
<protein>
    <submittedName>
        <fullName evidence="2">Uncharacterized protein</fullName>
    </submittedName>
</protein>
<organism evidence="2 3">
    <name type="scientific">Candidatus Wolfebacteria bacterium CG10_big_fil_rev_8_21_14_0_10_31_9</name>
    <dbReference type="NCBI Taxonomy" id="1975070"/>
    <lineage>
        <taxon>Bacteria</taxon>
        <taxon>Candidatus Wolfeibacteriota</taxon>
    </lineage>
</organism>
<keyword evidence="1" id="KW-1133">Transmembrane helix</keyword>
<evidence type="ECO:0000313" key="2">
    <source>
        <dbReference type="EMBL" id="PIR44330.1"/>
    </source>
</evidence>
<keyword evidence="1" id="KW-0472">Membrane</keyword>
<feature type="transmembrane region" description="Helical" evidence="1">
    <location>
        <begin position="21"/>
        <end position="42"/>
    </location>
</feature>
<feature type="transmembrane region" description="Helical" evidence="1">
    <location>
        <begin position="68"/>
        <end position="94"/>
    </location>
</feature>
<accession>A0A2H0RD13</accession>
<name>A0A2H0RD13_9BACT</name>
<feature type="transmembrane region" description="Helical" evidence="1">
    <location>
        <begin position="106"/>
        <end position="128"/>
    </location>
</feature>
<dbReference type="EMBL" id="PCXV01000009">
    <property type="protein sequence ID" value="PIR44330.1"/>
    <property type="molecule type" value="Genomic_DNA"/>
</dbReference>
<evidence type="ECO:0000256" key="1">
    <source>
        <dbReference type="SAM" id="Phobius"/>
    </source>
</evidence>
<gene>
    <name evidence="2" type="ORF">COV23_00355</name>
</gene>
<comment type="caution">
    <text evidence="2">The sequence shown here is derived from an EMBL/GenBank/DDBJ whole genome shotgun (WGS) entry which is preliminary data.</text>
</comment>
<sequence>MKNEIIKYKDKRLSILDKNKLLFLGLVFVFLFSFGINIIFAADYTPFSTGLPSSIKDAKGFAPLVGAIYNYALGIVGLVAFGAMAWGGVLWVVSSASPSKLIEAKSWIWGAIWGILLLLGAYIILYTINSNLTNLVEPEIGPIPDSAPARAVVVAAAVLDLIGQLIRPKLENILIKMQELNSLQMEFQ</sequence>
<proteinExistence type="predicted"/>